<evidence type="ECO:0000256" key="2">
    <source>
        <dbReference type="ARBA" id="ARBA00013064"/>
    </source>
</evidence>
<evidence type="ECO:0000259" key="5">
    <source>
        <dbReference type="PROSITE" id="PS50055"/>
    </source>
</evidence>
<dbReference type="RefSeq" id="XP_006813557.1">
    <property type="nucleotide sequence ID" value="XM_006813494.1"/>
</dbReference>
<keyword evidence="3" id="KW-0378">Hydrolase</keyword>
<dbReference type="GeneID" id="102809155"/>
<protein>
    <recommendedName>
        <fullName evidence="2">protein-tyrosine-phosphatase</fullName>
        <ecNumber evidence="2">3.1.3.48</ecNumber>
    </recommendedName>
</protein>
<dbReference type="SUPFAM" id="SSF52799">
    <property type="entry name" value="(Phosphotyrosine protein) phosphatases II"/>
    <property type="match status" value="1"/>
</dbReference>
<evidence type="ECO:0000256" key="3">
    <source>
        <dbReference type="ARBA" id="ARBA00022801"/>
    </source>
</evidence>
<dbReference type="InterPro" id="IPR029021">
    <property type="entry name" value="Prot-tyrosine_phosphatase-like"/>
</dbReference>
<organism evidence="6 7">
    <name type="scientific">Saccoglossus kowalevskii</name>
    <name type="common">Acorn worm</name>
    <dbReference type="NCBI Taxonomy" id="10224"/>
    <lineage>
        <taxon>Eukaryota</taxon>
        <taxon>Metazoa</taxon>
        <taxon>Hemichordata</taxon>
        <taxon>Enteropneusta</taxon>
        <taxon>Harrimaniidae</taxon>
        <taxon>Saccoglossus</taxon>
    </lineage>
</organism>
<proteinExistence type="inferred from homology"/>
<name>A0ABM0M0L6_SACKO</name>
<dbReference type="PANTHER" id="PTHR19134">
    <property type="entry name" value="RECEPTOR-TYPE TYROSINE-PROTEIN PHOSPHATASE"/>
    <property type="match status" value="1"/>
</dbReference>
<keyword evidence="6" id="KW-1185">Reference proteome</keyword>
<comment type="similarity">
    <text evidence="1">Belongs to the protein-tyrosine phosphatase family.</text>
</comment>
<evidence type="ECO:0000313" key="7">
    <source>
        <dbReference type="RefSeq" id="XP_006813557.1"/>
    </source>
</evidence>
<dbReference type="PROSITE" id="PS50055">
    <property type="entry name" value="TYR_PHOSPHATASE_PTP"/>
    <property type="match status" value="1"/>
</dbReference>
<dbReference type="PANTHER" id="PTHR19134:SF562">
    <property type="entry name" value="PROTEIN-TYROSINE-PHOSPHATASE"/>
    <property type="match status" value="1"/>
</dbReference>
<evidence type="ECO:0000313" key="6">
    <source>
        <dbReference type="Proteomes" id="UP000694865"/>
    </source>
</evidence>
<sequence>MATNLSEGGKIKCIQYWPDKGSKKYGSISVTLVKSEQFPDYFLRTINVKQENSDQEHEVKQFHFTVWPDMGVPNICYWCTCCIATY</sequence>
<accession>A0ABM0M0L6</accession>
<feature type="domain" description="Tyrosine-protein phosphatase" evidence="5">
    <location>
        <begin position="1"/>
        <end position="73"/>
    </location>
</feature>
<dbReference type="Pfam" id="PF00102">
    <property type="entry name" value="Y_phosphatase"/>
    <property type="match status" value="1"/>
</dbReference>
<evidence type="ECO:0000256" key="4">
    <source>
        <dbReference type="ARBA" id="ARBA00022912"/>
    </source>
</evidence>
<dbReference type="InterPro" id="IPR000242">
    <property type="entry name" value="PTP_cat"/>
</dbReference>
<dbReference type="Gene3D" id="3.90.190.10">
    <property type="entry name" value="Protein tyrosine phosphatase superfamily"/>
    <property type="match status" value="1"/>
</dbReference>
<gene>
    <name evidence="7" type="primary">LOC102809155</name>
</gene>
<evidence type="ECO:0000256" key="1">
    <source>
        <dbReference type="ARBA" id="ARBA00009580"/>
    </source>
</evidence>
<dbReference type="Proteomes" id="UP000694865">
    <property type="component" value="Unplaced"/>
</dbReference>
<dbReference type="InterPro" id="IPR050348">
    <property type="entry name" value="Protein-Tyr_Phosphatase"/>
</dbReference>
<dbReference type="EC" id="3.1.3.48" evidence="2"/>
<reference evidence="7" key="1">
    <citation type="submission" date="2025-08" db="UniProtKB">
        <authorList>
            <consortium name="RefSeq"/>
        </authorList>
    </citation>
    <scope>IDENTIFICATION</scope>
    <source>
        <tissue evidence="7">Testes</tissue>
    </source>
</reference>
<keyword evidence="4" id="KW-0904">Protein phosphatase</keyword>